<evidence type="ECO:0000313" key="4">
    <source>
        <dbReference type="EMBL" id="SDK13198.1"/>
    </source>
</evidence>
<dbReference type="InterPro" id="IPR002168">
    <property type="entry name" value="Lipase_GDXG_HIS_AS"/>
</dbReference>
<dbReference type="GO" id="GO:0004806">
    <property type="term" value="F:triacylglycerol lipase activity"/>
    <property type="evidence" value="ECO:0007669"/>
    <property type="project" value="TreeGrafter"/>
</dbReference>
<dbReference type="Gene3D" id="3.40.50.1820">
    <property type="entry name" value="alpha/beta hydrolase"/>
    <property type="match status" value="1"/>
</dbReference>
<evidence type="ECO:0000256" key="2">
    <source>
        <dbReference type="ARBA" id="ARBA00022801"/>
    </source>
</evidence>
<dbReference type="EMBL" id="FNFV01000001">
    <property type="protein sequence ID" value="SDK13198.1"/>
    <property type="molecule type" value="Genomic_DNA"/>
</dbReference>
<evidence type="ECO:0000256" key="1">
    <source>
        <dbReference type="ARBA" id="ARBA00010515"/>
    </source>
</evidence>
<evidence type="ECO:0000259" key="3">
    <source>
        <dbReference type="Pfam" id="PF07859"/>
    </source>
</evidence>
<dbReference type="AlphaFoldDB" id="A0A1G8ZDV3"/>
<gene>
    <name evidence="4" type="ORF">SAMN05216257_101690</name>
</gene>
<dbReference type="InterPro" id="IPR029058">
    <property type="entry name" value="AB_hydrolase_fold"/>
</dbReference>
<dbReference type="InterPro" id="IPR050300">
    <property type="entry name" value="GDXG_lipolytic_enzyme"/>
</dbReference>
<evidence type="ECO:0000313" key="5">
    <source>
        <dbReference type="Proteomes" id="UP000199328"/>
    </source>
</evidence>
<dbReference type="SUPFAM" id="SSF53474">
    <property type="entry name" value="alpha/beta-Hydrolases"/>
    <property type="match status" value="1"/>
</dbReference>
<dbReference type="PANTHER" id="PTHR48081">
    <property type="entry name" value="AB HYDROLASE SUPERFAMILY PROTEIN C4A8.06C"/>
    <property type="match status" value="1"/>
</dbReference>
<dbReference type="PANTHER" id="PTHR48081:SF30">
    <property type="entry name" value="ACETYL-HYDROLASE LIPR-RELATED"/>
    <property type="match status" value="1"/>
</dbReference>
<protein>
    <submittedName>
        <fullName evidence="4">Acetyl esterase/lipase</fullName>
    </submittedName>
</protein>
<dbReference type="Pfam" id="PF07859">
    <property type="entry name" value="Abhydrolase_3"/>
    <property type="match status" value="1"/>
</dbReference>
<reference evidence="5" key="1">
    <citation type="submission" date="2016-10" db="EMBL/GenBank/DDBJ databases">
        <authorList>
            <person name="Varghese N."/>
            <person name="Submissions S."/>
        </authorList>
    </citation>
    <scope>NUCLEOTIDE SEQUENCE [LARGE SCALE GENOMIC DNA]</scope>
    <source>
        <strain evidence="5">CGMCC 1.10789</strain>
    </source>
</reference>
<dbReference type="STRING" id="990712.SAMN05216257_101690"/>
<proteinExistence type="inferred from homology"/>
<feature type="domain" description="Alpha/beta hydrolase fold-3" evidence="3">
    <location>
        <begin position="71"/>
        <end position="270"/>
    </location>
</feature>
<accession>A0A1G8ZDV3</accession>
<dbReference type="InterPro" id="IPR013094">
    <property type="entry name" value="AB_hydrolase_3"/>
</dbReference>
<keyword evidence="5" id="KW-1185">Reference proteome</keyword>
<name>A0A1G8ZDV3_9RHOB</name>
<organism evidence="4 5">
    <name type="scientific">Meinhardsimonia xiamenensis</name>
    <dbReference type="NCBI Taxonomy" id="990712"/>
    <lineage>
        <taxon>Bacteria</taxon>
        <taxon>Pseudomonadati</taxon>
        <taxon>Pseudomonadota</taxon>
        <taxon>Alphaproteobacteria</taxon>
        <taxon>Rhodobacterales</taxon>
        <taxon>Paracoccaceae</taxon>
        <taxon>Meinhardsimonia</taxon>
    </lineage>
</organism>
<dbReference type="PROSITE" id="PS01173">
    <property type="entry name" value="LIPASE_GDXG_HIS"/>
    <property type="match status" value="1"/>
</dbReference>
<dbReference type="OrthoDB" id="9806180at2"/>
<comment type="similarity">
    <text evidence="1">Belongs to the 'GDXG' lipolytic enzyme family.</text>
</comment>
<sequence length="304" mass="32227">MSLALALLKLYLRTVQKPWLARVKDPAAARRAFERSARLAAMPAGALLLPRRVGNVPGLWVSCRPRGAGLILYFHGGAYVMGSSATHKAMVARLCALTGAEAFIPDYRLAPEHPFPAAFEDACSVWQDLLARGYRADGIVIGGDSAGGGLMLALLAATCRQGGPHPAAAFAFSPWTDLTLSGASLRENARADPLLPAGRVAEARDYYLAGADPADPRASPLLADFPGAPPVFLQAGMTEILRDDTTRMADRLAAQGVDVVTDLWPDSPHVLPIFQGWVPEADEALARAAAFIRQRLPAARASGS</sequence>
<dbReference type="RefSeq" id="WP_092498115.1">
    <property type="nucleotide sequence ID" value="NZ_FNFV01000001.1"/>
</dbReference>
<keyword evidence="2" id="KW-0378">Hydrolase</keyword>
<dbReference type="Proteomes" id="UP000199328">
    <property type="component" value="Unassembled WGS sequence"/>
</dbReference>